<protein>
    <submittedName>
        <fullName evidence="2">DUF2490 domain-containing protein</fullName>
    </submittedName>
</protein>
<evidence type="ECO:0000313" key="2">
    <source>
        <dbReference type="EMBL" id="QSQ14000.1"/>
    </source>
</evidence>
<name>A0ABX7N5L4_9BACT</name>
<keyword evidence="3" id="KW-1185">Reference proteome</keyword>
<reference evidence="2 3" key="1">
    <citation type="submission" date="2021-02" db="EMBL/GenBank/DDBJ databases">
        <title>De Novo genome assembly of isolated myxobacteria.</title>
        <authorList>
            <person name="Stevens D.C."/>
        </authorList>
    </citation>
    <scope>NUCLEOTIDE SEQUENCE [LARGE SCALE GENOMIC DNA]</scope>
    <source>
        <strain evidence="2 3">SCHIC003</strain>
    </source>
</reference>
<accession>A0ABX7N5L4</accession>
<organism evidence="2 3">
    <name type="scientific">Myxococcus landrumensis</name>
    <dbReference type="NCBI Taxonomy" id="2813577"/>
    <lineage>
        <taxon>Bacteria</taxon>
        <taxon>Pseudomonadati</taxon>
        <taxon>Myxococcota</taxon>
        <taxon>Myxococcia</taxon>
        <taxon>Myxococcales</taxon>
        <taxon>Cystobacterineae</taxon>
        <taxon>Myxococcaceae</taxon>
        <taxon>Myxococcus</taxon>
    </lineage>
</organism>
<sequence>MCSRTLLVLVGVLLAVPAGVVEARPVSSEAQLWYTVSAQGNISEPFVYYLEAQPRVSEQDGRVIFRSAAGVRALQDLSFWLGYAWIPVWNWEESPALRQGESRLFQQALFTPKLGELKATVRARLEQRFLPGTTDVSHRARLMLRGAYPLASEPRLSFIVWDEAFFHLNTVEGGPRRGFDTNRAFVGAGWKLGAHASLEVGYLNAYVRRPSAQTDQLIHSLAVSMPFNFM</sequence>
<dbReference type="RefSeq" id="WP_206715794.1">
    <property type="nucleotide sequence ID" value="NZ_CP071091.1"/>
</dbReference>
<evidence type="ECO:0000256" key="1">
    <source>
        <dbReference type="SAM" id="SignalP"/>
    </source>
</evidence>
<feature type="signal peptide" evidence="1">
    <location>
        <begin position="1"/>
        <end position="23"/>
    </location>
</feature>
<feature type="chain" id="PRO_5045659136" evidence="1">
    <location>
        <begin position="24"/>
        <end position="230"/>
    </location>
</feature>
<evidence type="ECO:0000313" key="3">
    <source>
        <dbReference type="Proteomes" id="UP000663090"/>
    </source>
</evidence>
<dbReference type="InterPro" id="IPR019619">
    <property type="entry name" value="DUF2490"/>
</dbReference>
<gene>
    <name evidence="2" type="ORF">JY572_37745</name>
</gene>
<proteinExistence type="predicted"/>
<dbReference type="Pfam" id="PF10677">
    <property type="entry name" value="DUF2490"/>
    <property type="match status" value="1"/>
</dbReference>
<dbReference type="Proteomes" id="UP000663090">
    <property type="component" value="Chromosome"/>
</dbReference>
<dbReference type="EMBL" id="CP071091">
    <property type="protein sequence ID" value="QSQ14000.1"/>
    <property type="molecule type" value="Genomic_DNA"/>
</dbReference>
<keyword evidence="1" id="KW-0732">Signal</keyword>